<dbReference type="HOGENOM" id="CLU_2369465_0_0_9"/>
<accession>R2T4M7</accession>
<dbReference type="STRING" id="155617.RV09_GL000881"/>
<evidence type="ECO:0000313" key="2">
    <source>
        <dbReference type="EMBL" id="EOT65144.1"/>
    </source>
</evidence>
<sequence length="112" mass="12465">MSFSENELLYFSDISYWIDEKKDNKGFTPKENEIREIPKKINGENKQYKILKAEDNTKNGMQAMAVAPVVNGKADTSQVVIAYAGTNQSNKLDIAIDIQTVGAGSDKLKSFD</sequence>
<dbReference type="AlphaFoldDB" id="R2T4M7"/>
<name>R2T4M7_9ENTE</name>
<proteinExistence type="predicted"/>
<evidence type="ECO:0000313" key="1">
    <source>
        <dbReference type="EMBL" id="EOH95214.1"/>
    </source>
</evidence>
<dbReference type="Proteomes" id="UP000013781">
    <property type="component" value="Unassembled WGS sequence"/>
</dbReference>
<dbReference type="EMBL" id="ASWB01000004">
    <property type="protein sequence ID" value="EOT65144.1"/>
    <property type="molecule type" value="Genomic_DNA"/>
</dbReference>
<comment type="caution">
    <text evidence="1">The sequence shown here is derived from an EMBL/GenBank/DDBJ whole genome shotgun (WGS) entry which is preliminary data.</text>
</comment>
<gene>
    <name evidence="2" type="ORF">I586_02878</name>
    <name evidence="1" type="ORF">UAY_03404</name>
</gene>
<evidence type="ECO:0000313" key="3">
    <source>
        <dbReference type="Proteomes" id="UP000013781"/>
    </source>
</evidence>
<dbReference type="PATRIC" id="fig|1158609.3.peg.3325"/>
<dbReference type="EMBL" id="AJAS01000027">
    <property type="protein sequence ID" value="EOH95214.1"/>
    <property type="molecule type" value="Genomic_DNA"/>
</dbReference>
<organism evidence="1 3">
    <name type="scientific">Enterococcus moraviensis ATCC BAA-383</name>
    <dbReference type="NCBI Taxonomy" id="1158609"/>
    <lineage>
        <taxon>Bacteria</taxon>
        <taxon>Bacillati</taxon>
        <taxon>Bacillota</taxon>
        <taxon>Bacilli</taxon>
        <taxon>Lactobacillales</taxon>
        <taxon>Enterococcaceae</taxon>
        <taxon>Enterococcus</taxon>
    </lineage>
</organism>
<dbReference type="Proteomes" id="UP000014157">
    <property type="component" value="Unassembled WGS sequence"/>
</dbReference>
<reference evidence="2 4" key="2">
    <citation type="submission" date="2013-03" db="EMBL/GenBank/DDBJ databases">
        <title>The Genome Sequence of Enterococcus moraviensis BAA-383 (PacBio/Illumina hybrid assembly).</title>
        <authorList>
            <consortium name="The Broad Institute Genomics Platform"/>
            <consortium name="The Broad Institute Genome Sequencing Center for Infectious Disease"/>
            <person name="Earl A."/>
            <person name="Russ C."/>
            <person name="Gilmore M."/>
            <person name="Surin D."/>
            <person name="Walker B."/>
            <person name="Young S."/>
            <person name="Zeng Q."/>
            <person name="Gargeya S."/>
            <person name="Fitzgerald M."/>
            <person name="Haas B."/>
            <person name="Abouelleil A."/>
            <person name="Allen A.W."/>
            <person name="Alvarado L."/>
            <person name="Arachchi H.M."/>
            <person name="Berlin A.M."/>
            <person name="Chapman S.B."/>
            <person name="Gainer-Dewar J."/>
            <person name="Goldberg J."/>
            <person name="Griggs A."/>
            <person name="Gujja S."/>
            <person name="Hansen M."/>
            <person name="Howarth C."/>
            <person name="Imamovic A."/>
            <person name="Ireland A."/>
            <person name="Larimer J."/>
            <person name="McCowan C."/>
            <person name="Murphy C."/>
            <person name="Pearson M."/>
            <person name="Poon T.W."/>
            <person name="Priest M."/>
            <person name="Roberts A."/>
            <person name="Saif S."/>
            <person name="Shea T."/>
            <person name="Sisk P."/>
            <person name="Sykes S."/>
            <person name="Wortman J."/>
            <person name="Nusbaum C."/>
            <person name="Birren B."/>
        </authorList>
    </citation>
    <scope>NUCLEOTIDE SEQUENCE [LARGE SCALE GENOMIC DNA]</scope>
    <source>
        <strain evidence="2 4">ATCC BAA-383</strain>
    </source>
</reference>
<evidence type="ECO:0000313" key="4">
    <source>
        <dbReference type="Proteomes" id="UP000014157"/>
    </source>
</evidence>
<dbReference type="OrthoDB" id="2236369at2"/>
<keyword evidence="4" id="KW-1185">Reference proteome</keyword>
<protein>
    <submittedName>
        <fullName evidence="1">Uncharacterized protein</fullName>
    </submittedName>
</protein>
<reference evidence="1 3" key="1">
    <citation type="submission" date="2013-02" db="EMBL/GenBank/DDBJ databases">
        <title>The Genome Sequence of Enterococcus moraviensis BAA-383.</title>
        <authorList>
            <consortium name="The Broad Institute Genome Sequencing Platform"/>
            <consortium name="The Broad Institute Genome Sequencing Center for Infectious Disease"/>
            <person name="Earl A.M."/>
            <person name="Gilmore M.S."/>
            <person name="Lebreton F."/>
            <person name="Walker B."/>
            <person name="Young S.K."/>
            <person name="Zeng Q."/>
            <person name="Gargeya S."/>
            <person name="Fitzgerald M."/>
            <person name="Haas B."/>
            <person name="Abouelleil A."/>
            <person name="Alvarado L."/>
            <person name="Arachchi H.M."/>
            <person name="Berlin A.M."/>
            <person name="Chapman S.B."/>
            <person name="Dewar J."/>
            <person name="Goldberg J."/>
            <person name="Griggs A."/>
            <person name="Gujja S."/>
            <person name="Hansen M."/>
            <person name="Howarth C."/>
            <person name="Imamovic A."/>
            <person name="Larimer J."/>
            <person name="McCowan C."/>
            <person name="Murphy C."/>
            <person name="Neiman D."/>
            <person name="Pearson M."/>
            <person name="Priest M."/>
            <person name="Roberts A."/>
            <person name="Saif S."/>
            <person name="Shea T."/>
            <person name="Sisk P."/>
            <person name="Sykes S."/>
            <person name="Wortman J."/>
            <person name="Nusbaum C."/>
            <person name="Birren B."/>
        </authorList>
    </citation>
    <scope>NUCLEOTIDE SEQUENCE [LARGE SCALE GENOMIC DNA]</scope>
    <source>
        <strain evidence="1 3">ATCC BAA-383</strain>
    </source>
</reference>